<proteinExistence type="predicted"/>
<feature type="region of interest" description="Disordered" evidence="1">
    <location>
        <begin position="77"/>
        <end position="99"/>
    </location>
</feature>
<accession>A0ABV0TY18</accession>
<sequence>MVMVGLEPISNGHWARSGIQPGQVTSPSQGTKDTHKTNNHVHTHTSKSKLERPINLTVMLLDCGRKLEYLERIHARSGRTCRKSPEPGTVLTAPPPLNN</sequence>
<evidence type="ECO:0000313" key="2">
    <source>
        <dbReference type="EMBL" id="MEQ2237676.1"/>
    </source>
</evidence>
<evidence type="ECO:0000313" key="3">
    <source>
        <dbReference type="Proteomes" id="UP001482620"/>
    </source>
</evidence>
<feature type="compositionally biased region" description="Basic residues" evidence="1">
    <location>
        <begin position="37"/>
        <end position="47"/>
    </location>
</feature>
<gene>
    <name evidence="2" type="ORF">ILYODFUR_025561</name>
</gene>
<dbReference type="EMBL" id="JAHRIQ010049477">
    <property type="protein sequence ID" value="MEQ2237676.1"/>
    <property type="molecule type" value="Genomic_DNA"/>
</dbReference>
<name>A0ABV0TY18_9TELE</name>
<dbReference type="Proteomes" id="UP001482620">
    <property type="component" value="Unassembled WGS sequence"/>
</dbReference>
<protein>
    <submittedName>
        <fullName evidence="2">Uncharacterized protein</fullName>
    </submittedName>
</protein>
<organism evidence="2 3">
    <name type="scientific">Ilyodon furcidens</name>
    <name type="common">goldbreast splitfin</name>
    <dbReference type="NCBI Taxonomy" id="33524"/>
    <lineage>
        <taxon>Eukaryota</taxon>
        <taxon>Metazoa</taxon>
        <taxon>Chordata</taxon>
        <taxon>Craniata</taxon>
        <taxon>Vertebrata</taxon>
        <taxon>Euteleostomi</taxon>
        <taxon>Actinopterygii</taxon>
        <taxon>Neopterygii</taxon>
        <taxon>Teleostei</taxon>
        <taxon>Neoteleostei</taxon>
        <taxon>Acanthomorphata</taxon>
        <taxon>Ovalentaria</taxon>
        <taxon>Atherinomorphae</taxon>
        <taxon>Cyprinodontiformes</taxon>
        <taxon>Goodeidae</taxon>
        <taxon>Ilyodon</taxon>
    </lineage>
</organism>
<evidence type="ECO:0000256" key="1">
    <source>
        <dbReference type="SAM" id="MobiDB-lite"/>
    </source>
</evidence>
<feature type="region of interest" description="Disordered" evidence="1">
    <location>
        <begin position="1"/>
        <end position="49"/>
    </location>
</feature>
<comment type="caution">
    <text evidence="2">The sequence shown here is derived from an EMBL/GenBank/DDBJ whole genome shotgun (WGS) entry which is preliminary data.</text>
</comment>
<reference evidence="2 3" key="1">
    <citation type="submission" date="2021-06" db="EMBL/GenBank/DDBJ databases">
        <authorList>
            <person name="Palmer J.M."/>
        </authorList>
    </citation>
    <scope>NUCLEOTIDE SEQUENCE [LARGE SCALE GENOMIC DNA]</scope>
    <source>
        <strain evidence="3">if_2019</strain>
        <tissue evidence="2">Muscle</tissue>
    </source>
</reference>
<feature type="compositionally biased region" description="Polar residues" evidence="1">
    <location>
        <begin position="20"/>
        <end position="31"/>
    </location>
</feature>
<keyword evidence="3" id="KW-1185">Reference proteome</keyword>